<dbReference type="RefSeq" id="WP_171369257.1">
    <property type="nucleotide sequence ID" value="NZ_VTXW01000033.1"/>
</dbReference>
<dbReference type="AlphaFoldDB" id="A0A7Y3YT99"/>
<sequence length="71" mass="8171">MANYRIKYRDDMDVVLRKESILMRNLSAAKTSASIKAPFGTESIEIYDITDKLLSVKELGKWKDHIIDGMH</sequence>
<accession>A0A7Y3YT99</accession>
<comment type="caution">
    <text evidence="1">The sequence shown here is derived from an EMBL/GenBank/DDBJ whole genome shotgun (WGS) entry which is preliminary data.</text>
</comment>
<protein>
    <submittedName>
        <fullName evidence="1">Uncharacterized protein</fullName>
    </submittedName>
</protein>
<dbReference type="EMBL" id="VTXW01000033">
    <property type="protein sequence ID" value="NOH36021.1"/>
    <property type="molecule type" value="Genomic_DNA"/>
</dbReference>
<evidence type="ECO:0000313" key="2">
    <source>
        <dbReference type="Proteomes" id="UP000525336"/>
    </source>
</evidence>
<reference evidence="1 2" key="1">
    <citation type="submission" date="2019-09" db="EMBL/GenBank/DDBJ databases">
        <title>Draft genome sequencing and comparative genomics of hatchery-associated Vibrios.</title>
        <authorList>
            <person name="Kehlet-Delgado H."/>
            <person name="Mueller R.S."/>
        </authorList>
    </citation>
    <scope>NUCLEOTIDE SEQUENCE [LARGE SCALE GENOMIC DNA]</scope>
    <source>
        <strain evidence="1 2">00-90-10</strain>
    </source>
</reference>
<gene>
    <name evidence="1" type="ORF">F0245_22125</name>
</gene>
<evidence type="ECO:0000313" key="1">
    <source>
        <dbReference type="EMBL" id="NOH36021.1"/>
    </source>
</evidence>
<name>A0A7Y3YT99_9VIBR</name>
<organism evidence="1 2">
    <name type="scientific">Vibrio chagasii</name>
    <dbReference type="NCBI Taxonomy" id="170679"/>
    <lineage>
        <taxon>Bacteria</taxon>
        <taxon>Pseudomonadati</taxon>
        <taxon>Pseudomonadota</taxon>
        <taxon>Gammaproteobacteria</taxon>
        <taxon>Vibrionales</taxon>
        <taxon>Vibrionaceae</taxon>
        <taxon>Vibrio</taxon>
    </lineage>
</organism>
<proteinExistence type="predicted"/>
<dbReference type="Proteomes" id="UP000525336">
    <property type="component" value="Unassembled WGS sequence"/>
</dbReference>